<accession>A0A8S2Z426</accession>
<evidence type="ECO:0000313" key="2">
    <source>
        <dbReference type="EMBL" id="CAF4533950.1"/>
    </source>
</evidence>
<feature type="region of interest" description="Disordered" evidence="1">
    <location>
        <begin position="1"/>
        <end position="35"/>
    </location>
</feature>
<feature type="non-terminal residue" evidence="3">
    <location>
        <position position="35"/>
    </location>
</feature>
<protein>
    <submittedName>
        <fullName evidence="3">Uncharacterized protein</fullName>
    </submittedName>
</protein>
<sequence>MERDENNDQLFHLNPSDLTKRNDYQNQYELAKRSV</sequence>
<gene>
    <name evidence="2" type="ORF">SMN809_LOCUS36347</name>
    <name evidence="3" type="ORF">SMN809_LOCUS39301</name>
</gene>
<evidence type="ECO:0000313" key="3">
    <source>
        <dbReference type="EMBL" id="CAF4606721.1"/>
    </source>
</evidence>
<evidence type="ECO:0000313" key="4">
    <source>
        <dbReference type="Proteomes" id="UP000676336"/>
    </source>
</evidence>
<organism evidence="3 4">
    <name type="scientific">Rotaria magnacalcarata</name>
    <dbReference type="NCBI Taxonomy" id="392030"/>
    <lineage>
        <taxon>Eukaryota</taxon>
        <taxon>Metazoa</taxon>
        <taxon>Spiralia</taxon>
        <taxon>Gnathifera</taxon>
        <taxon>Rotifera</taxon>
        <taxon>Eurotatoria</taxon>
        <taxon>Bdelloidea</taxon>
        <taxon>Philodinida</taxon>
        <taxon>Philodinidae</taxon>
        <taxon>Rotaria</taxon>
    </lineage>
</organism>
<dbReference type="Proteomes" id="UP000676336">
    <property type="component" value="Unassembled WGS sequence"/>
</dbReference>
<proteinExistence type="predicted"/>
<comment type="caution">
    <text evidence="3">The sequence shown here is derived from an EMBL/GenBank/DDBJ whole genome shotgun (WGS) entry which is preliminary data.</text>
</comment>
<dbReference type="EMBL" id="CAJOBI010105142">
    <property type="protein sequence ID" value="CAF4606721.1"/>
    <property type="molecule type" value="Genomic_DNA"/>
</dbReference>
<dbReference type="AlphaFoldDB" id="A0A8S2Z426"/>
<evidence type="ECO:0000256" key="1">
    <source>
        <dbReference type="SAM" id="MobiDB-lite"/>
    </source>
</evidence>
<dbReference type="EMBL" id="CAJOBI010089227">
    <property type="protein sequence ID" value="CAF4533950.1"/>
    <property type="molecule type" value="Genomic_DNA"/>
</dbReference>
<name>A0A8S2Z426_9BILA</name>
<reference evidence="3" key="1">
    <citation type="submission" date="2021-02" db="EMBL/GenBank/DDBJ databases">
        <authorList>
            <person name="Nowell W R."/>
        </authorList>
    </citation>
    <scope>NUCLEOTIDE SEQUENCE</scope>
</reference>